<sequence length="419" mass="46205">MKKYLTLTLCLLLFLLPMIIFGQNSDPILSQNGDTDSYNKLLQFLKGDGAFEKWFMEAFTRLDTTMAAQSAGAVMLGQAVGGFGALCYMGYLGWQMQEGARPWEVTPMIRPTIIAFILMYWGAFTNMIQYPLQSLAEPGIALFQDIEKDANDLRVERFKKQNQILEILIKTQAEEEAKQETLDKLEKKADDSWFDIDVDKLLAPAKEWYMKMEFKIQKTLSEIIEAVSLTILRVCTYLIFFIQKIWSYILIVLGPFAVGMSLIPGFENSFNNWVTKFININLYSFITYTIINIGQQLIMSGYQMELDRYALMIDSSGVADMNTLRVYVQNSGMMYTALFPAVAYIITGIGILMVPSISDSIVSAGGAGIMSKGKAAGGTVASAGKAIGRTATAAAAGGVAGAVVAAKEIAKAVGKMNNK</sequence>
<feature type="transmembrane region" description="Helical" evidence="2">
    <location>
        <begin position="220"/>
        <end position="239"/>
    </location>
</feature>
<dbReference type="Proteomes" id="UP000594195">
    <property type="component" value="Chromosome"/>
</dbReference>
<organism evidence="4 5">
    <name type="scientific">Kaistella flava</name>
    <name type="common">ex Peng et al. 2021</name>
    <dbReference type="NCBI Taxonomy" id="2038776"/>
    <lineage>
        <taxon>Bacteria</taxon>
        <taxon>Pseudomonadati</taxon>
        <taxon>Bacteroidota</taxon>
        <taxon>Flavobacteriia</taxon>
        <taxon>Flavobacteriales</taxon>
        <taxon>Weeksellaceae</taxon>
        <taxon>Chryseobacterium group</taxon>
        <taxon>Kaistella</taxon>
    </lineage>
</organism>
<accession>A0A7M2Y8D5</accession>
<feature type="transmembrane region" description="Helical" evidence="2">
    <location>
        <begin position="245"/>
        <end position="266"/>
    </location>
</feature>
<dbReference type="AlphaFoldDB" id="A0A7M2Y8D5"/>
<dbReference type="RefSeq" id="WP_193813327.1">
    <property type="nucleotide sequence ID" value="NZ_CP040442.1"/>
</dbReference>
<keyword evidence="2" id="KW-0812">Transmembrane</keyword>
<dbReference type="Pfam" id="PF07863">
    <property type="entry name" value="CtnDOT_TraJ"/>
    <property type="match status" value="1"/>
</dbReference>
<protein>
    <recommendedName>
        <fullName evidence="3">Conjugative transposon TraJ C-terminal domain-containing protein</fullName>
    </recommendedName>
</protein>
<evidence type="ECO:0000256" key="2">
    <source>
        <dbReference type="SAM" id="Phobius"/>
    </source>
</evidence>
<evidence type="ECO:0000313" key="4">
    <source>
        <dbReference type="EMBL" id="QOW10099.1"/>
    </source>
</evidence>
<reference evidence="4 5" key="1">
    <citation type="submission" date="2019-05" db="EMBL/GenBank/DDBJ databases">
        <title>Chryseobacterium sp. isolated from King George Island, maritime Antarctica.</title>
        <authorList>
            <person name="Peng X."/>
        </authorList>
    </citation>
    <scope>NUCLEOTIDE SEQUENCE [LARGE SCALE GENOMIC DNA]</scope>
    <source>
        <strain evidence="4 5">7-3A</strain>
    </source>
</reference>
<gene>
    <name evidence="4" type="ORF">Q73A0000_06870</name>
</gene>
<dbReference type="InterPro" id="IPR012424">
    <property type="entry name" value="Conjugative_transposon_TraJ_C"/>
</dbReference>
<dbReference type="EMBL" id="CP040442">
    <property type="protein sequence ID" value="QOW10099.1"/>
    <property type="molecule type" value="Genomic_DNA"/>
</dbReference>
<keyword evidence="2" id="KW-1133">Transmembrane helix</keyword>
<name>A0A7M2Y8D5_9FLAO</name>
<keyword evidence="5" id="KW-1185">Reference proteome</keyword>
<feature type="transmembrane region" description="Helical" evidence="2">
    <location>
        <begin position="333"/>
        <end position="354"/>
    </location>
</feature>
<dbReference type="KEGG" id="kfa:Q73A0000_06870"/>
<feature type="domain" description="Conjugative transposon TraJ C-terminal" evidence="3">
    <location>
        <begin position="71"/>
        <end position="405"/>
    </location>
</feature>
<feature type="transmembrane region" description="Helical" evidence="2">
    <location>
        <begin position="71"/>
        <end position="94"/>
    </location>
</feature>
<evidence type="ECO:0000313" key="5">
    <source>
        <dbReference type="Proteomes" id="UP000594195"/>
    </source>
</evidence>
<keyword evidence="2" id="KW-0472">Membrane</keyword>
<evidence type="ECO:0000256" key="1">
    <source>
        <dbReference type="SAM" id="Coils"/>
    </source>
</evidence>
<proteinExistence type="predicted"/>
<keyword evidence="1" id="KW-0175">Coiled coil</keyword>
<feature type="coiled-coil region" evidence="1">
    <location>
        <begin position="155"/>
        <end position="188"/>
    </location>
</feature>
<evidence type="ECO:0000259" key="3">
    <source>
        <dbReference type="Pfam" id="PF07863"/>
    </source>
</evidence>
<feature type="transmembrane region" description="Helical" evidence="2">
    <location>
        <begin position="278"/>
        <end position="298"/>
    </location>
</feature>